<organism evidence="3 4">
    <name type="scientific">Nonomuraea angiospora</name>
    <dbReference type="NCBI Taxonomy" id="46172"/>
    <lineage>
        <taxon>Bacteria</taxon>
        <taxon>Bacillati</taxon>
        <taxon>Actinomycetota</taxon>
        <taxon>Actinomycetes</taxon>
        <taxon>Streptosporangiales</taxon>
        <taxon>Streptosporangiaceae</taxon>
        <taxon>Nonomuraea</taxon>
    </lineage>
</organism>
<keyword evidence="2" id="KW-0472">Membrane</keyword>
<feature type="compositionally biased region" description="Low complexity" evidence="1">
    <location>
        <begin position="161"/>
        <end position="179"/>
    </location>
</feature>
<evidence type="ECO:0000313" key="3">
    <source>
        <dbReference type="EMBL" id="MBE1591395.1"/>
    </source>
</evidence>
<dbReference type="RefSeq" id="WP_192791104.1">
    <property type="nucleotide sequence ID" value="NZ_JADBEK010000001.1"/>
</dbReference>
<proteinExistence type="predicted"/>
<name>A0ABR9MEP9_9ACTN</name>
<evidence type="ECO:0000256" key="1">
    <source>
        <dbReference type="SAM" id="MobiDB-lite"/>
    </source>
</evidence>
<comment type="caution">
    <text evidence="3">The sequence shown here is derived from an EMBL/GenBank/DDBJ whole genome shotgun (WGS) entry which is preliminary data.</text>
</comment>
<accession>A0ABR9MEP9</accession>
<gene>
    <name evidence="3" type="ORF">H4W80_009653</name>
</gene>
<evidence type="ECO:0000313" key="4">
    <source>
        <dbReference type="Proteomes" id="UP000633509"/>
    </source>
</evidence>
<keyword evidence="2" id="KW-1133">Transmembrane helix</keyword>
<dbReference type="EMBL" id="JADBEK010000001">
    <property type="protein sequence ID" value="MBE1591395.1"/>
    <property type="molecule type" value="Genomic_DNA"/>
</dbReference>
<feature type="region of interest" description="Disordered" evidence="1">
    <location>
        <begin position="84"/>
        <end position="216"/>
    </location>
</feature>
<keyword evidence="4" id="KW-1185">Reference proteome</keyword>
<protein>
    <submittedName>
        <fullName evidence="3">Uncharacterized protein</fullName>
    </submittedName>
</protein>
<feature type="compositionally biased region" description="Polar residues" evidence="1">
    <location>
        <begin position="85"/>
        <end position="101"/>
    </location>
</feature>
<dbReference type="PRINTS" id="PR01217">
    <property type="entry name" value="PRICHEXTENSN"/>
</dbReference>
<feature type="transmembrane region" description="Helical" evidence="2">
    <location>
        <begin position="46"/>
        <end position="68"/>
    </location>
</feature>
<keyword evidence="2" id="KW-0812">Transmembrane</keyword>
<sequence length="216" mass="22758">MTQPPDEHGDLLRRALRAEADAVVPSPDGLEIIRARIERRGVRNLFWWRAGAAAASALLVAGTIVMAVPSLRQQIINQPVIGVDSESTSKVPSNSSTTRSQEPPPRQPTSHEEHPVGIPEIPSKSPTPRPTKRAESTSRPSPTPTSTATECPSPLAEQAEPPSDCPTVSPTPSPSASVAETLQPTTCPVDECPPDDITDDPTGAASPLVDASHTTP</sequence>
<feature type="compositionally biased region" description="Low complexity" evidence="1">
    <location>
        <begin position="137"/>
        <end position="154"/>
    </location>
</feature>
<evidence type="ECO:0000256" key="2">
    <source>
        <dbReference type="SAM" id="Phobius"/>
    </source>
</evidence>
<dbReference type="Proteomes" id="UP000633509">
    <property type="component" value="Unassembled WGS sequence"/>
</dbReference>
<reference evidence="3 4" key="1">
    <citation type="submission" date="2020-10" db="EMBL/GenBank/DDBJ databases">
        <title>Sequencing the genomes of 1000 actinobacteria strains.</title>
        <authorList>
            <person name="Klenk H.-P."/>
        </authorList>
    </citation>
    <scope>NUCLEOTIDE SEQUENCE [LARGE SCALE GENOMIC DNA]</scope>
    <source>
        <strain evidence="3 4">DSM 43173</strain>
    </source>
</reference>